<evidence type="ECO:0000256" key="1">
    <source>
        <dbReference type="ARBA" id="ARBA00001974"/>
    </source>
</evidence>
<dbReference type="InterPro" id="IPR009100">
    <property type="entry name" value="AcylCoA_DH/oxidase_NM_dom_sf"/>
</dbReference>
<keyword evidence="5 11" id="KW-0285">Flavoprotein</keyword>
<keyword evidence="17" id="KW-1185">Reference proteome</keyword>
<dbReference type="GO" id="GO:0055088">
    <property type="term" value="P:lipid homeostasis"/>
    <property type="evidence" value="ECO:0007669"/>
    <property type="project" value="TreeGrafter"/>
</dbReference>
<dbReference type="InterPro" id="IPR012258">
    <property type="entry name" value="Acyl-CoA_oxidase"/>
</dbReference>
<gene>
    <name evidence="16" type="ORF">L596_021532</name>
</gene>
<dbReference type="FunFam" id="1.20.140.10:FF:000010">
    <property type="entry name" value="Acyl-coenzyme A oxidase"/>
    <property type="match status" value="1"/>
</dbReference>
<reference evidence="16 17" key="1">
    <citation type="journal article" date="2015" name="Genome Biol.">
        <title>Comparative genomics of Steinernema reveals deeply conserved gene regulatory networks.</title>
        <authorList>
            <person name="Dillman A.R."/>
            <person name="Macchietto M."/>
            <person name="Porter C.F."/>
            <person name="Rogers A."/>
            <person name="Williams B."/>
            <person name="Antoshechkin I."/>
            <person name="Lee M.M."/>
            <person name="Goodwin Z."/>
            <person name="Lu X."/>
            <person name="Lewis E.E."/>
            <person name="Goodrich-Blair H."/>
            <person name="Stock S.P."/>
            <person name="Adams B.J."/>
            <person name="Sternberg P.W."/>
            <person name="Mortazavi A."/>
        </authorList>
    </citation>
    <scope>NUCLEOTIDE SEQUENCE [LARGE SCALE GENOMIC DNA]</scope>
    <source>
        <strain evidence="16 17">ALL</strain>
    </source>
</reference>
<comment type="caution">
    <text evidence="16">The sequence shown here is derived from an EMBL/GenBank/DDBJ whole genome shotgun (WGS) entry which is preliminary data.</text>
</comment>
<dbReference type="STRING" id="34508.A0A4U5MJ10"/>
<evidence type="ECO:0000256" key="6">
    <source>
        <dbReference type="ARBA" id="ARBA00022827"/>
    </source>
</evidence>
<evidence type="ECO:0000256" key="2">
    <source>
        <dbReference type="ARBA" id="ARBA00004275"/>
    </source>
</evidence>
<comment type="cofactor">
    <cofactor evidence="1">
        <name>FAD</name>
        <dbReference type="ChEBI" id="CHEBI:57692"/>
    </cofactor>
</comment>
<protein>
    <recommendedName>
        <fullName evidence="11">Acyl-coenzyme A oxidase</fullName>
    </recommendedName>
</protein>
<dbReference type="GO" id="GO:0033540">
    <property type="term" value="P:fatty acid beta-oxidation using acyl-CoA oxidase"/>
    <property type="evidence" value="ECO:0007669"/>
    <property type="project" value="TreeGrafter"/>
</dbReference>
<dbReference type="SUPFAM" id="SSF56645">
    <property type="entry name" value="Acyl-CoA dehydrogenase NM domain-like"/>
    <property type="match status" value="1"/>
</dbReference>
<feature type="domain" description="Acyl-CoA oxidase C-alpha1" evidence="15">
    <location>
        <begin position="291"/>
        <end position="454"/>
    </location>
</feature>
<evidence type="ECO:0000256" key="13">
    <source>
        <dbReference type="PIRSR" id="PIRSR000168-2"/>
    </source>
</evidence>
<reference evidence="16 17" key="2">
    <citation type="journal article" date="2019" name="G3 (Bethesda)">
        <title>Hybrid Assembly of the Genome of the Entomopathogenic Nematode Steinernema carpocapsae Identifies the X-Chromosome.</title>
        <authorList>
            <person name="Serra L."/>
            <person name="Macchietto M."/>
            <person name="Macias-Munoz A."/>
            <person name="McGill C.J."/>
            <person name="Rodriguez I.M."/>
            <person name="Rodriguez B."/>
            <person name="Murad R."/>
            <person name="Mortazavi A."/>
        </authorList>
    </citation>
    <scope>NUCLEOTIDE SEQUENCE [LARGE SCALE GENOMIC DNA]</scope>
    <source>
        <strain evidence="16 17">ALL</strain>
    </source>
</reference>
<dbReference type="GO" id="GO:0016402">
    <property type="term" value="F:pristanoyl-CoA oxidase activity"/>
    <property type="evidence" value="ECO:0007669"/>
    <property type="project" value="TreeGrafter"/>
</dbReference>
<evidence type="ECO:0000259" key="15">
    <source>
        <dbReference type="Pfam" id="PF22924"/>
    </source>
</evidence>
<accession>A0A4U5MJ10</accession>
<keyword evidence="10" id="KW-0576">Peroxisome</keyword>
<evidence type="ECO:0000259" key="14">
    <source>
        <dbReference type="Pfam" id="PF01756"/>
    </source>
</evidence>
<evidence type="ECO:0000256" key="10">
    <source>
        <dbReference type="ARBA" id="ARBA00023140"/>
    </source>
</evidence>
<feature type="active site" description="Proton acceptor" evidence="12">
    <location>
        <position position="439"/>
    </location>
</feature>
<dbReference type="PIRSF" id="PIRSF000168">
    <property type="entry name" value="Acyl-CoA_oxidase"/>
    <property type="match status" value="1"/>
</dbReference>
<dbReference type="Pfam" id="PF01756">
    <property type="entry name" value="ACOX"/>
    <property type="match status" value="1"/>
</dbReference>
<evidence type="ECO:0000313" key="16">
    <source>
        <dbReference type="EMBL" id="TKR69359.1"/>
    </source>
</evidence>
<feature type="domain" description="Acyl-CoA oxidase C-terminal" evidence="14">
    <location>
        <begin position="490"/>
        <end position="659"/>
    </location>
</feature>
<dbReference type="InterPro" id="IPR036250">
    <property type="entry name" value="AcylCo_DH-like_C"/>
</dbReference>
<dbReference type="Gene3D" id="2.40.110.10">
    <property type="entry name" value="Butyryl-CoA Dehydrogenase, subunit A, domain 2"/>
    <property type="match status" value="1"/>
</dbReference>
<dbReference type="Proteomes" id="UP000298663">
    <property type="component" value="Unassembled WGS sequence"/>
</dbReference>
<sequence length="667" mass="73943">MASSHFSKGPLTKFRNAASCDWRKMKIFLEGKENVDFGDRIAKCLENDPVFAREWKTTTVEEARVLVHKRWSKLIEYDFVGLSKGVLPDVAKLDYFLRTLEPYDAGLTTYCMMGSIVPSTIISLQGSKKHQPLVEALLQSKIIGSLCLTELSHGSNTKAFQTTAIFDNGELVFNTPHPEAMKCWSANLGSTATHSIIFAQLIVNGSSHGVHTFVVQVRDLKTLEPLPGITIGSVGEIVGAWNGVGTGWMMFRNYKTGLEALLDRNCSLTKDGVYKSKFKNPAQQHGAALSALAFSRIGVLGKGGQACEFAATIAIRYSFVRRQFGPTDDEEIPVIEYPLQKHRLFPILANAFVIALFHRKFSKIFAEHAMRTASGERSQELAELGKDIHVLSVSCKAVTTWMGVKALSEARLACGGHGYLKSSRLNDYRNDLDPMCTYEGDNHLIIQQAAFYLLGQAKQKSASSPLNLTSALKKPVEPLKTLSGDIIQDASNAHKWLIQHLIKETGLFLKNEMNLGKSAFEARNNAQVAYIQPLSVAFAEFTMFEWAYDISLKAPEDLKRVLVKLCKIYILANLEKHIPVLYMGNYCTGPDLGKAIQEELSKAESDLTPEAISLCDVIAPSDFLLHSSLGSSDGRVYERLFNECQKTANSRPTWWADLVTVLNKSKL</sequence>
<proteinExistence type="inferred from homology"/>
<dbReference type="SUPFAM" id="SSF47203">
    <property type="entry name" value="Acyl-CoA dehydrogenase C-terminal domain-like"/>
    <property type="match status" value="2"/>
</dbReference>
<keyword evidence="7" id="KW-0276">Fatty acid metabolism</keyword>
<dbReference type="FunFam" id="2.40.110.10:FF:000040">
    <property type="entry name" value="Acyl-coenzyme A oxidase"/>
    <property type="match status" value="1"/>
</dbReference>
<dbReference type="OrthoDB" id="538336at2759"/>
<evidence type="ECO:0000256" key="3">
    <source>
        <dbReference type="ARBA" id="ARBA00005189"/>
    </source>
</evidence>
<organism evidence="16 17">
    <name type="scientific">Steinernema carpocapsae</name>
    <name type="common">Entomopathogenic nematode</name>
    <dbReference type="NCBI Taxonomy" id="34508"/>
    <lineage>
        <taxon>Eukaryota</taxon>
        <taxon>Metazoa</taxon>
        <taxon>Ecdysozoa</taxon>
        <taxon>Nematoda</taxon>
        <taxon>Chromadorea</taxon>
        <taxon>Rhabditida</taxon>
        <taxon>Tylenchina</taxon>
        <taxon>Panagrolaimomorpha</taxon>
        <taxon>Strongyloidoidea</taxon>
        <taxon>Steinernematidae</taxon>
        <taxon>Steinernema</taxon>
    </lineage>
</organism>
<dbReference type="FunFam" id="1.20.140.10:FF:000007">
    <property type="entry name" value="Acyl-coenzyme A oxidase"/>
    <property type="match status" value="1"/>
</dbReference>
<evidence type="ECO:0000256" key="5">
    <source>
        <dbReference type="ARBA" id="ARBA00022630"/>
    </source>
</evidence>
<evidence type="ECO:0000256" key="8">
    <source>
        <dbReference type="ARBA" id="ARBA00023002"/>
    </source>
</evidence>
<evidence type="ECO:0000256" key="12">
    <source>
        <dbReference type="PIRSR" id="PIRSR000168-1"/>
    </source>
</evidence>
<dbReference type="InterPro" id="IPR002655">
    <property type="entry name" value="Acyl-CoA_oxidase_C"/>
</dbReference>
<dbReference type="PANTHER" id="PTHR10909">
    <property type="entry name" value="ELECTRON TRANSPORT OXIDOREDUCTASE"/>
    <property type="match status" value="1"/>
</dbReference>
<dbReference type="GO" id="GO:0005777">
    <property type="term" value="C:peroxisome"/>
    <property type="evidence" value="ECO:0007669"/>
    <property type="project" value="UniProtKB-SubCell"/>
</dbReference>
<dbReference type="Gene3D" id="1.20.140.10">
    <property type="entry name" value="Butyryl-CoA Dehydrogenase, subunit A, domain 3"/>
    <property type="match status" value="2"/>
</dbReference>
<keyword evidence="6 11" id="KW-0274">FAD</keyword>
<evidence type="ECO:0000256" key="9">
    <source>
        <dbReference type="ARBA" id="ARBA00023098"/>
    </source>
</evidence>
<comment type="similarity">
    <text evidence="4 11">Belongs to the acyl-CoA oxidase family.</text>
</comment>
<dbReference type="GO" id="GO:0071949">
    <property type="term" value="F:FAD binding"/>
    <property type="evidence" value="ECO:0007669"/>
    <property type="project" value="InterPro"/>
</dbReference>
<keyword evidence="8" id="KW-0560">Oxidoreductase</keyword>
<evidence type="ECO:0000313" key="17">
    <source>
        <dbReference type="Proteomes" id="UP000298663"/>
    </source>
</evidence>
<comment type="subcellular location">
    <subcellularLocation>
        <location evidence="2">Peroxisome</location>
    </subcellularLocation>
</comment>
<dbReference type="InterPro" id="IPR055060">
    <property type="entry name" value="ACOX_C_alpha1"/>
</dbReference>
<keyword evidence="9" id="KW-0443">Lipid metabolism</keyword>
<evidence type="ECO:0000256" key="4">
    <source>
        <dbReference type="ARBA" id="ARBA00006288"/>
    </source>
</evidence>
<dbReference type="EMBL" id="AZBU02000007">
    <property type="protein sequence ID" value="TKR69359.1"/>
    <property type="molecule type" value="Genomic_DNA"/>
</dbReference>
<dbReference type="InterPro" id="IPR046373">
    <property type="entry name" value="Acyl-CoA_Oxase/DH_mid-dom_sf"/>
</dbReference>
<comment type="pathway">
    <text evidence="3">Lipid metabolism.</text>
</comment>
<dbReference type="Pfam" id="PF22924">
    <property type="entry name" value="ACOX_C_alpha1"/>
    <property type="match status" value="1"/>
</dbReference>
<feature type="binding site" evidence="13">
    <location>
        <position position="149"/>
    </location>
    <ligand>
        <name>FAD</name>
        <dbReference type="ChEBI" id="CHEBI:57692"/>
    </ligand>
</feature>
<name>A0A4U5MJ10_STECR</name>
<dbReference type="GO" id="GO:0005504">
    <property type="term" value="F:fatty acid binding"/>
    <property type="evidence" value="ECO:0007669"/>
    <property type="project" value="TreeGrafter"/>
</dbReference>
<dbReference type="AlphaFoldDB" id="A0A4U5MJ10"/>
<dbReference type="PANTHER" id="PTHR10909:SF390">
    <property type="entry name" value="PEROXISOMAL ACYL-COENZYME A OXIDASE 3"/>
    <property type="match status" value="1"/>
</dbReference>
<evidence type="ECO:0000256" key="11">
    <source>
        <dbReference type="PIRNR" id="PIRNR000168"/>
    </source>
</evidence>
<evidence type="ECO:0000256" key="7">
    <source>
        <dbReference type="ARBA" id="ARBA00022832"/>
    </source>
</evidence>